<protein>
    <submittedName>
        <fullName evidence="1">Uncharacterized protein</fullName>
    </submittedName>
</protein>
<dbReference type="RefSeq" id="WP_089323068.1">
    <property type="nucleotide sequence ID" value="NZ_FZOB01000006.1"/>
</dbReference>
<reference evidence="2" key="1">
    <citation type="submission" date="2017-06" db="EMBL/GenBank/DDBJ databases">
        <authorList>
            <person name="Varghese N."/>
            <person name="Submissions S."/>
        </authorList>
    </citation>
    <scope>NUCLEOTIDE SEQUENCE [LARGE SCALE GENOMIC DNA]</scope>
    <source>
        <strain evidence="2">DSM 15668</strain>
    </source>
</reference>
<dbReference type="OrthoDB" id="15550at2"/>
<dbReference type="AlphaFoldDB" id="A0A238Z4S8"/>
<keyword evidence="2" id="KW-1185">Reference proteome</keyword>
<accession>A0A238Z4S8</accession>
<organism evidence="1 2">
    <name type="scientific">Desulfurobacterium atlanticum</name>
    <dbReference type="NCBI Taxonomy" id="240169"/>
    <lineage>
        <taxon>Bacteria</taxon>
        <taxon>Pseudomonadati</taxon>
        <taxon>Aquificota</taxon>
        <taxon>Aquificia</taxon>
        <taxon>Desulfurobacteriales</taxon>
        <taxon>Desulfurobacteriaceae</taxon>
        <taxon>Desulfurobacterium</taxon>
    </lineage>
</organism>
<sequence>MKKLLNRKLDNLLFFYELYLNGIDEENYLEWALLFNIRTKIEEEIRKNRNISNAYMRKLSTLDNELKEKASFYSTKVLCSRLRKMTFPKPPKKYWWYYLDKKEQESREIKSEASLHEREPSCNYA</sequence>
<gene>
    <name evidence="1" type="ORF">SAMN06265340_10634</name>
</gene>
<evidence type="ECO:0000313" key="2">
    <source>
        <dbReference type="Proteomes" id="UP000198405"/>
    </source>
</evidence>
<proteinExistence type="predicted"/>
<dbReference type="EMBL" id="FZOB01000006">
    <property type="protein sequence ID" value="SNR77843.1"/>
    <property type="molecule type" value="Genomic_DNA"/>
</dbReference>
<name>A0A238Z4S8_9BACT</name>
<dbReference type="Proteomes" id="UP000198405">
    <property type="component" value="Unassembled WGS sequence"/>
</dbReference>
<evidence type="ECO:0000313" key="1">
    <source>
        <dbReference type="EMBL" id="SNR77843.1"/>
    </source>
</evidence>